<keyword evidence="2" id="KW-0805">Transcription regulation</keyword>
<reference evidence="6 7" key="1">
    <citation type="submission" date="2018-05" db="EMBL/GenBank/DDBJ databases">
        <title>Complete Genome Sequence of Methylobacterium sp. 17Sr1-28.</title>
        <authorList>
            <person name="Srinivasan S."/>
        </authorList>
    </citation>
    <scope>NUCLEOTIDE SEQUENCE [LARGE SCALE GENOMIC DNA]</scope>
    <source>
        <strain evidence="6 7">17Sr1-28</strain>
    </source>
</reference>
<keyword evidence="3" id="KW-0238">DNA-binding</keyword>
<comment type="similarity">
    <text evidence="1">Belongs to the LysR transcriptional regulatory family.</text>
</comment>
<keyword evidence="7" id="KW-1185">Reference proteome</keyword>
<feature type="domain" description="HTH lysR-type" evidence="5">
    <location>
        <begin position="1"/>
        <end position="58"/>
    </location>
</feature>
<sequence length="293" mass="32430">MSLRALRTLQAIVRHGSFARAGEAIGLTQSAVSLQVKALEEEFAVQLFDRSHRRPALTEAGKIVLAKAEEVLALYDQIPEALSDERSLVGRLKVGAMPSVLSGLLPDALVALYRAHPRIRVHVAYGLSGELAHQIAAGELDVAVTLEPTRPHPANLFWTPLYEDRFWLIAPAELGRQDPRKLLAEQPFIRLDSRAWSGRPIDHELRRLRVSVREEMVLGSPETIIKMVQKGLGISIISMSDELRAELPIICLPFGEPQLTRRIGLLERQNRSGGRLVAALAKAIAEATRQHVD</sequence>
<dbReference type="InterPro" id="IPR050950">
    <property type="entry name" value="HTH-type_LysR_regulators"/>
</dbReference>
<dbReference type="FunFam" id="1.10.10.10:FF:000001">
    <property type="entry name" value="LysR family transcriptional regulator"/>
    <property type="match status" value="1"/>
</dbReference>
<evidence type="ECO:0000313" key="7">
    <source>
        <dbReference type="Proteomes" id="UP000245444"/>
    </source>
</evidence>
<name>A0A2U8WUN0_9HYPH</name>
<dbReference type="GO" id="GO:0005829">
    <property type="term" value="C:cytosol"/>
    <property type="evidence" value="ECO:0007669"/>
    <property type="project" value="TreeGrafter"/>
</dbReference>
<evidence type="ECO:0000256" key="3">
    <source>
        <dbReference type="ARBA" id="ARBA00023125"/>
    </source>
</evidence>
<dbReference type="GO" id="GO:0003700">
    <property type="term" value="F:DNA-binding transcription factor activity"/>
    <property type="evidence" value="ECO:0007669"/>
    <property type="project" value="InterPro"/>
</dbReference>
<evidence type="ECO:0000256" key="4">
    <source>
        <dbReference type="ARBA" id="ARBA00023163"/>
    </source>
</evidence>
<proteinExistence type="inferred from homology"/>
<dbReference type="Pfam" id="PF03466">
    <property type="entry name" value="LysR_substrate"/>
    <property type="match status" value="1"/>
</dbReference>
<dbReference type="RefSeq" id="WP_109962025.1">
    <property type="nucleotide sequence ID" value="NZ_CP029553.1"/>
</dbReference>
<gene>
    <name evidence="6" type="ORF">DK419_00055</name>
</gene>
<dbReference type="Proteomes" id="UP000245444">
    <property type="component" value="Chromosome"/>
</dbReference>
<dbReference type="InterPro" id="IPR036390">
    <property type="entry name" value="WH_DNA-bd_sf"/>
</dbReference>
<dbReference type="EMBL" id="CP029553">
    <property type="protein sequence ID" value="AWN49769.1"/>
    <property type="molecule type" value="Genomic_DNA"/>
</dbReference>
<accession>A0A2U8WUN0</accession>
<dbReference type="AlphaFoldDB" id="A0A2U8WUN0"/>
<evidence type="ECO:0000313" key="6">
    <source>
        <dbReference type="EMBL" id="AWN49769.1"/>
    </source>
</evidence>
<dbReference type="Gene3D" id="1.10.10.10">
    <property type="entry name" value="Winged helix-like DNA-binding domain superfamily/Winged helix DNA-binding domain"/>
    <property type="match status" value="1"/>
</dbReference>
<dbReference type="OrthoDB" id="7260751at2"/>
<dbReference type="InterPro" id="IPR000847">
    <property type="entry name" value="LysR_HTH_N"/>
</dbReference>
<evidence type="ECO:0000259" key="5">
    <source>
        <dbReference type="PROSITE" id="PS50931"/>
    </source>
</evidence>
<evidence type="ECO:0000256" key="2">
    <source>
        <dbReference type="ARBA" id="ARBA00023015"/>
    </source>
</evidence>
<keyword evidence="4" id="KW-0804">Transcription</keyword>
<organism evidence="6 7">
    <name type="scientific">Methylobacterium terrae</name>
    <dbReference type="NCBI Taxonomy" id="2202827"/>
    <lineage>
        <taxon>Bacteria</taxon>
        <taxon>Pseudomonadati</taxon>
        <taxon>Pseudomonadota</taxon>
        <taxon>Alphaproteobacteria</taxon>
        <taxon>Hyphomicrobiales</taxon>
        <taxon>Methylobacteriaceae</taxon>
        <taxon>Methylobacterium</taxon>
    </lineage>
</organism>
<dbReference type="CDD" id="cd08427">
    <property type="entry name" value="PBP2_LTTR_like_2"/>
    <property type="match status" value="1"/>
</dbReference>
<dbReference type="Pfam" id="PF00126">
    <property type="entry name" value="HTH_1"/>
    <property type="match status" value="1"/>
</dbReference>
<dbReference type="PANTHER" id="PTHR30419">
    <property type="entry name" value="HTH-TYPE TRANSCRIPTIONAL REGULATOR YBHD"/>
    <property type="match status" value="1"/>
</dbReference>
<dbReference type="SUPFAM" id="SSF53850">
    <property type="entry name" value="Periplasmic binding protein-like II"/>
    <property type="match status" value="1"/>
</dbReference>
<dbReference type="SUPFAM" id="SSF46785">
    <property type="entry name" value="Winged helix' DNA-binding domain"/>
    <property type="match status" value="1"/>
</dbReference>
<dbReference type="Gene3D" id="3.40.190.10">
    <property type="entry name" value="Periplasmic binding protein-like II"/>
    <property type="match status" value="2"/>
</dbReference>
<protein>
    <submittedName>
        <fullName evidence="6">LysR family transcriptional regulator</fullName>
    </submittedName>
</protein>
<evidence type="ECO:0000256" key="1">
    <source>
        <dbReference type="ARBA" id="ARBA00009437"/>
    </source>
</evidence>
<dbReference type="InterPro" id="IPR005119">
    <property type="entry name" value="LysR_subst-bd"/>
</dbReference>
<dbReference type="PROSITE" id="PS50931">
    <property type="entry name" value="HTH_LYSR"/>
    <property type="match status" value="1"/>
</dbReference>
<dbReference type="KEGG" id="mtea:DK419_00055"/>
<dbReference type="GO" id="GO:0003677">
    <property type="term" value="F:DNA binding"/>
    <property type="evidence" value="ECO:0007669"/>
    <property type="project" value="UniProtKB-KW"/>
</dbReference>
<dbReference type="PRINTS" id="PR00039">
    <property type="entry name" value="HTHLYSR"/>
</dbReference>
<dbReference type="InterPro" id="IPR036388">
    <property type="entry name" value="WH-like_DNA-bd_sf"/>
</dbReference>